<accession>A0A3G1B5D5</accession>
<dbReference type="EMBL" id="CP011097">
    <property type="protein sequence ID" value="AJZ75115.2"/>
    <property type="molecule type" value="Genomic_DNA"/>
</dbReference>
<dbReference type="PANTHER" id="PTHR34203:SF15">
    <property type="entry name" value="SLL1173 PROTEIN"/>
    <property type="match status" value="1"/>
</dbReference>
<sequence length="278" mass="31471">MGMKLPNTWVHDFGDFKMILDDKDNDLSRQVKHTGSYTDELLETKVIRQHVKKDMIVADLGANLGFYTMLSASLVGSKGKVYAFEPFLHNANLITASAELNQFSNVIVVNSAVADTNGETTLFLSPYYSSEHSLFDFHYTTGAKSTHETTKIKMTTLDEYLENTKNEKLDFIKMDIEGSEGNAIKGMTKALTINENITLLTEFWPNALKNAGVEPIDYLKKISELGFTLHHVDGLKQQIYKVSIEEIEGIMKHRMKTGFEQYKEVSLGSWYTTILCKR</sequence>
<dbReference type="InterPro" id="IPR029063">
    <property type="entry name" value="SAM-dependent_MTases_sf"/>
</dbReference>
<name>A0A3G1B5D5_9ARCH</name>
<keyword evidence="3" id="KW-1185">Reference proteome</keyword>
<dbReference type="Gene3D" id="3.40.50.150">
    <property type="entry name" value="Vaccinia Virus protein VP39"/>
    <property type="match status" value="1"/>
</dbReference>
<proteinExistence type="predicted"/>
<evidence type="ECO:0000259" key="1">
    <source>
        <dbReference type="Pfam" id="PF05050"/>
    </source>
</evidence>
<dbReference type="KEGG" id="tah:SU86_000475"/>
<dbReference type="STRING" id="1603555.SU86_000475"/>
<evidence type="ECO:0000313" key="2">
    <source>
        <dbReference type="EMBL" id="AJZ75115.2"/>
    </source>
</evidence>
<dbReference type="PANTHER" id="PTHR34203">
    <property type="entry name" value="METHYLTRANSFERASE, FKBM FAMILY PROTEIN"/>
    <property type="match status" value="1"/>
</dbReference>
<dbReference type="SUPFAM" id="SSF53335">
    <property type="entry name" value="S-adenosyl-L-methionine-dependent methyltransferases"/>
    <property type="match status" value="1"/>
</dbReference>
<reference evidence="2 3" key="1">
    <citation type="journal article" date="2016" name="Sci. Rep.">
        <title>A novel ammonia-oxidizing archaeon from wastewater treatment plant: Its enrichment, physiological and genomic characteristics.</title>
        <authorList>
            <person name="Li Y."/>
            <person name="Ding K."/>
            <person name="Wen X."/>
            <person name="Zhang B."/>
            <person name="Shen B."/>
            <person name="Yang Y."/>
        </authorList>
    </citation>
    <scope>NUCLEOTIDE SEQUENCE [LARGE SCALE GENOMIC DNA]</scope>
    <source>
        <strain evidence="2 3">SAT1</strain>
    </source>
</reference>
<dbReference type="Pfam" id="PF05050">
    <property type="entry name" value="Methyltransf_21"/>
    <property type="match status" value="1"/>
</dbReference>
<protein>
    <recommendedName>
        <fullName evidence="1">Methyltransferase FkbM domain-containing protein</fullName>
    </recommendedName>
</protein>
<dbReference type="InterPro" id="IPR052514">
    <property type="entry name" value="SAM-dependent_MTase"/>
</dbReference>
<dbReference type="InterPro" id="IPR006342">
    <property type="entry name" value="FkbM_mtfrase"/>
</dbReference>
<gene>
    <name evidence="2" type="ORF">SU86_000475</name>
</gene>
<feature type="domain" description="Methyltransferase FkbM" evidence="1">
    <location>
        <begin position="59"/>
        <end position="227"/>
    </location>
</feature>
<dbReference type="Proteomes" id="UP000266745">
    <property type="component" value="Chromosome"/>
</dbReference>
<dbReference type="AlphaFoldDB" id="A0A3G1B5D5"/>
<dbReference type="NCBIfam" id="TIGR01444">
    <property type="entry name" value="fkbM_fam"/>
    <property type="match status" value="1"/>
</dbReference>
<evidence type="ECO:0000313" key="3">
    <source>
        <dbReference type="Proteomes" id="UP000266745"/>
    </source>
</evidence>
<organism evidence="2 3">
    <name type="scientific">Candidatus Nitrosotenuis cloacae</name>
    <dbReference type="NCBI Taxonomy" id="1603555"/>
    <lineage>
        <taxon>Archaea</taxon>
        <taxon>Nitrososphaerota</taxon>
        <taxon>Candidatus Nitrosotenuis</taxon>
    </lineage>
</organism>